<dbReference type="Proteomes" id="UP000019678">
    <property type="component" value="Unassembled WGS sequence"/>
</dbReference>
<organism evidence="2 3">
    <name type="scientific">Chondromyces apiculatus DSM 436</name>
    <dbReference type="NCBI Taxonomy" id="1192034"/>
    <lineage>
        <taxon>Bacteria</taxon>
        <taxon>Pseudomonadati</taxon>
        <taxon>Myxococcota</taxon>
        <taxon>Polyangia</taxon>
        <taxon>Polyangiales</taxon>
        <taxon>Polyangiaceae</taxon>
        <taxon>Chondromyces</taxon>
    </lineage>
</organism>
<name>A0A017SUM2_9BACT</name>
<evidence type="ECO:0000313" key="2">
    <source>
        <dbReference type="EMBL" id="EYE99980.1"/>
    </source>
</evidence>
<dbReference type="RefSeq" id="WP_044252653.1">
    <property type="nucleotide sequence ID" value="NZ_ASRX01000156.1"/>
</dbReference>
<feature type="region of interest" description="Disordered" evidence="1">
    <location>
        <begin position="133"/>
        <end position="152"/>
    </location>
</feature>
<dbReference type="AlphaFoldDB" id="A0A017SUM2"/>
<gene>
    <name evidence="2" type="ORF">CAP_1866</name>
</gene>
<accession>A0A017SUM2</accession>
<evidence type="ECO:0000256" key="1">
    <source>
        <dbReference type="SAM" id="MobiDB-lite"/>
    </source>
</evidence>
<dbReference type="EMBL" id="ASRX01000156">
    <property type="protein sequence ID" value="EYE99980.1"/>
    <property type="molecule type" value="Genomic_DNA"/>
</dbReference>
<comment type="caution">
    <text evidence="2">The sequence shown here is derived from an EMBL/GenBank/DDBJ whole genome shotgun (WGS) entry which is preliminary data.</text>
</comment>
<protein>
    <submittedName>
        <fullName evidence="2">Uncharacterized protein</fullName>
    </submittedName>
</protein>
<reference evidence="2 3" key="1">
    <citation type="submission" date="2013-05" db="EMBL/GenBank/DDBJ databases">
        <title>Genome assembly of Chondromyces apiculatus DSM 436.</title>
        <authorList>
            <person name="Sharma G."/>
            <person name="Khatri I."/>
            <person name="Kaur C."/>
            <person name="Mayilraj S."/>
            <person name="Subramanian S."/>
        </authorList>
    </citation>
    <scope>NUCLEOTIDE SEQUENCE [LARGE SCALE GENOMIC DNA]</scope>
    <source>
        <strain evidence="2 3">DSM 436</strain>
    </source>
</reference>
<keyword evidence="3" id="KW-1185">Reference proteome</keyword>
<sequence length="152" mass="16872">MSWGALGDRAGDVNFLLEWLEQLVVRGVGSVDVMVVNTRMYNLRSRADADRRRAFDVSCTRLFQSIARKDRCGVDVFIKRRPGASLHQPAAVEVIGNHMLRRISSRGELQSVSEVAAAKVFRSARDRHGLDSATGEHACKETHPNGVHQFTG</sequence>
<proteinExistence type="predicted"/>
<evidence type="ECO:0000313" key="3">
    <source>
        <dbReference type="Proteomes" id="UP000019678"/>
    </source>
</evidence>